<evidence type="ECO:0000256" key="4">
    <source>
        <dbReference type="ARBA" id="ARBA00022692"/>
    </source>
</evidence>
<keyword evidence="6 7" id="KW-0472">Membrane</keyword>
<feature type="domain" description="Acyltransferase 3" evidence="8">
    <location>
        <begin position="15"/>
        <end position="328"/>
    </location>
</feature>
<evidence type="ECO:0000256" key="1">
    <source>
        <dbReference type="ARBA" id="ARBA00004651"/>
    </source>
</evidence>
<name>A0A1U9K6Y2_9BACL</name>
<evidence type="ECO:0000259" key="8">
    <source>
        <dbReference type="Pfam" id="PF01757"/>
    </source>
</evidence>
<dbReference type="STRING" id="1471761.B0W44_08450"/>
<feature type="transmembrane region" description="Helical" evidence="7">
    <location>
        <begin position="279"/>
        <end position="299"/>
    </location>
</feature>
<feature type="transmembrane region" description="Helical" evidence="7">
    <location>
        <begin position="250"/>
        <end position="267"/>
    </location>
</feature>
<dbReference type="PANTHER" id="PTHR40074">
    <property type="entry name" value="O-ACETYLTRANSFERASE WECH"/>
    <property type="match status" value="1"/>
</dbReference>
<dbReference type="GO" id="GO:0009246">
    <property type="term" value="P:enterobacterial common antigen biosynthetic process"/>
    <property type="evidence" value="ECO:0007669"/>
    <property type="project" value="TreeGrafter"/>
</dbReference>
<dbReference type="EMBL" id="CP019699">
    <property type="protein sequence ID" value="AQS55815.1"/>
    <property type="molecule type" value="Genomic_DNA"/>
</dbReference>
<evidence type="ECO:0000256" key="6">
    <source>
        <dbReference type="ARBA" id="ARBA00023136"/>
    </source>
</evidence>
<dbReference type="InterPro" id="IPR002656">
    <property type="entry name" value="Acyl_transf_3_dom"/>
</dbReference>
<evidence type="ECO:0000313" key="10">
    <source>
        <dbReference type="Proteomes" id="UP000188603"/>
    </source>
</evidence>
<reference evidence="9 10" key="1">
    <citation type="journal article" date="2015" name="Int. J. Syst. Evol. Microbiol.">
        <title>Novibacillus thermophilus gen. nov., sp. nov., a Gram-staining-negative and moderately thermophilic member of the family Thermoactinomycetaceae.</title>
        <authorList>
            <person name="Yang G."/>
            <person name="Chen J."/>
            <person name="Zhou S."/>
        </authorList>
    </citation>
    <scope>NUCLEOTIDE SEQUENCE [LARGE SCALE GENOMIC DNA]</scope>
    <source>
        <strain evidence="9 10">SG-1</strain>
    </source>
</reference>
<feature type="transmembrane region" description="Helical" evidence="7">
    <location>
        <begin position="184"/>
        <end position="203"/>
    </location>
</feature>
<accession>A0A1U9K6Y2</accession>
<comment type="subcellular location">
    <subcellularLocation>
        <location evidence="1">Cell membrane</location>
        <topology evidence="1">Multi-pass membrane protein</topology>
    </subcellularLocation>
</comment>
<feature type="transmembrane region" description="Helical" evidence="7">
    <location>
        <begin position="311"/>
        <end position="334"/>
    </location>
</feature>
<protein>
    <recommendedName>
        <fullName evidence="8">Acyltransferase 3 domain-containing protein</fullName>
    </recommendedName>
</protein>
<keyword evidence="3" id="KW-1003">Cell membrane</keyword>
<evidence type="ECO:0000256" key="7">
    <source>
        <dbReference type="SAM" id="Phobius"/>
    </source>
</evidence>
<organism evidence="9 10">
    <name type="scientific">Novibacillus thermophilus</name>
    <dbReference type="NCBI Taxonomy" id="1471761"/>
    <lineage>
        <taxon>Bacteria</taxon>
        <taxon>Bacillati</taxon>
        <taxon>Bacillota</taxon>
        <taxon>Bacilli</taxon>
        <taxon>Bacillales</taxon>
        <taxon>Thermoactinomycetaceae</taxon>
        <taxon>Novibacillus</taxon>
    </lineage>
</organism>
<comment type="similarity">
    <text evidence="2">Belongs to the acyltransferase 3 family.</text>
</comment>
<dbReference type="KEGG" id="ntr:B0W44_08450"/>
<gene>
    <name evidence="9" type="ORF">B0W44_08450</name>
</gene>
<dbReference type="GO" id="GO:0016413">
    <property type="term" value="F:O-acetyltransferase activity"/>
    <property type="evidence" value="ECO:0007669"/>
    <property type="project" value="TreeGrafter"/>
</dbReference>
<evidence type="ECO:0000256" key="5">
    <source>
        <dbReference type="ARBA" id="ARBA00022989"/>
    </source>
</evidence>
<sequence>MRDMAVDKLKQAYLPEIDILKGLCIFSVIVIHTVPRELLYDTLYPFHLWQAVPIFIILMGFNATRSAEKRGLTSLADFYNKAYIERQFSRLVVPVLVIYALSLLLSIWFENDPYFGYQTLLLKFPMTGPGNYYVSIVLQFILLFPLLYVFYKRHPVAMIVTCFAVDVAFQLMSNNDVMMDEHYYMYTGNILRYLSALALGMWITKKLDLFSKRNAFIVIGFVMSLVYILLEDYTSWQLEAFPSRWRSQTVLSFFYPLVLVVLTIKYYPSFLKGAVAKFVALLGKASYHIFLVQILYFGLDVPFTDKWEEVSLAMFLGLLVNLIVCFGLGLLFYFADKKVRKGWTATRAGKRWKAFHRPSY</sequence>
<feature type="transmembrane region" description="Helical" evidence="7">
    <location>
        <begin position="91"/>
        <end position="110"/>
    </location>
</feature>
<feature type="transmembrane region" description="Helical" evidence="7">
    <location>
        <begin position="12"/>
        <end position="34"/>
    </location>
</feature>
<evidence type="ECO:0000256" key="2">
    <source>
        <dbReference type="ARBA" id="ARBA00007400"/>
    </source>
</evidence>
<keyword evidence="5 7" id="KW-1133">Transmembrane helix</keyword>
<feature type="transmembrane region" description="Helical" evidence="7">
    <location>
        <begin position="130"/>
        <end position="149"/>
    </location>
</feature>
<dbReference type="Pfam" id="PF01757">
    <property type="entry name" value="Acyl_transf_3"/>
    <property type="match status" value="1"/>
</dbReference>
<feature type="transmembrane region" description="Helical" evidence="7">
    <location>
        <begin position="156"/>
        <end position="172"/>
    </location>
</feature>
<evidence type="ECO:0000313" key="9">
    <source>
        <dbReference type="EMBL" id="AQS55815.1"/>
    </source>
</evidence>
<evidence type="ECO:0000256" key="3">
    <source>
        <dbReference type="ARBA" id="ARBA00022475"/>
    </source>
</evidence>
<proteinExistence type="inferred from homology"/>
<dbReference type="PANTHER" id="PTHR40074:SF2">
    <property type="entry name" value="O-ACETYLTRANSFERASE WECH"/>
    <property type="match status" value="1"/>
</dbReference>
<dbReference type="AlphaFoldDB" id="A0A1U9K6Y2"/>
<feature type="transmembrane region" description="Helical" evidence="7">
    <location>
        <begin position="46"/>
        <end position="64"/>
    </location>
</feature>
<keyword evidence="4 7" id="KW-0812">Transmembrane</keyword>
<keyword evidence="10" id="KW-1185">Reference proteome</keyword>
<dbReference type="GO" id="GO:0005886">
    <property type="term" value="C:plasma membrane"/>
    <property type="evidence" value="ECO:0007669"/>
    <property type="project" value="UniProtKB-SubCell"/>
</dbReference>
<dbReference type="Proteomes" id="UP000188603">
    <property type="component" value="Chromosome"/>
</dbReference>
<feature type="transmembrane region" description="Helical" evidence="7">
    <location>
        <begin position="215"/>
        <end position="230"/>
    </location>
</feature>